<accession>A0A183IEA3</accession>
<dbReference type="AlphaFoldDB" id="A0A183IEA3"/>
<name>A0A183IEA3_9BILA</name>
<dbReference type="Proteomes" id="UP000270296">
    <property type="component" value="Unassembled WGS sequence"/>
</dbReference>
<gene>
    <name evidence="1" type="ORF">SBAD_LOCUS1947</name>
</gene>
<reference evidence="3" key="1">
    <citation type="submission" date="2016-06" db="UniProtKB">
        <authorList>
            <consortium name="WormBaseParasite"/>
        </authorList>
    </citation>
    <scope>IDENTIFICATION</scope>
</reference>
<organism evidence="3">
    <name type="scientific">Soboliphyme baturini</name>
    <dbReference type="NCBI Taxonomy" id="241478"/>
    <lineage>
        <taxon>Eukaryota</taxon>
        <taxon>Metazoa</taxon>
        <taxon>Ecdysozoa</taxon>
        <taxon>Nematoda</taxon>
        <taxon>Enoplea</taxon>
        <taxon>Dorylaimia</taxon>
        <taxon>Dioctophymatida</taxon>
        <taxon>Dioctophymatoidea</taxon>
        <taxon>Soboliphymatidae</taxon>
        <taxon>Soboliphyme</taxon>
    </lineage>
</organism>
<evidence type="ECO:0000313" key="2">
    <source>
        <dbReference type="Proteomes" id="UP000270296"/>
    </source>
</evidence>
<dbReference type="EMBL" id="UZAM01007018">
    <property type="protein sequence ID" value="VDO95991.1"/>
    <property type="molecule type" value="Genomic_DNA"/>
</dbReference>
<evidence type="ECO:0000313" key="1">
    <source>
        <dbReference type="EMBL" id="VDO95991.1"/>
    </source>
</evidence>
<protein>
    <submittedName>
        <fullName evidence="3">PH domain-containing protein</fullName>
    </submittedName>
</protein>
<sequence>MPSKLPSTKKQRASFVTAKLLDGRAGVKAGLQLDDTNLSVALCEEKYVLELLGQESEKLEKRGKGRSAFERELFFYDAMTGLSLQKS</sequence>
<keyword evidence="2" id="KW-1185">Reference proteome</keyword>
<evidence type="ECO:0000313" key="3">
    <source>
        <dbReference type="WBParaSite" id="SBAD_0000204101-mRNA-1"/>
    </source>
</evidence>
<dbReference type="WBParaSite" id="SBAD_0000204101-mRNA-1">
    <property type="protein sequence ID" value="SBAD_0000204101-mRNA-1"/>
    <property type="gene ID" value="SBAD_0000204101"/>
</dbReference>
<proteinExistence type="predicted"/>
<reference evidence="1 2" key="2">
    <citation type="submission" date="2018-11" db="EMBL/GenBank/DDBJ databases">
        <authorList>
            <consortium name="Pathogen Informatics"/>
        </authorList>
    </citation>
    <scope>NUCLEOTIDE SEQUENCE [LARGE SCALE GENOMIC DNA]</scope>
</reference>